<dbReference type="OrthoDB" id="9795583at2"/>
<evidence type="ECO:0000256" key="1">
    <source>
        <dbReference type="ARBA" id="ARBA00011046"/>
    </source>
</evidence>
<accession>E0NIZ1</accession>
<keyword evidence="7" id="KW-1185">Reference proteome</keyword>
<evidence type="ECO:0000256" key="5">
    <source>
        <dbReference type="SAM" id="Coils"/>
    </source>
</evidence>
<comment type="caution">
    <text evidence="6">The sequence shown here is derived from an EMBL/GenBank/DDBJ whole genome shotgun (WGS) entry which is preliminary data.</text>
</comment>
<dbReference type="AlphaFoldDB" id="E0NIZ1"/>
<dbReference type="InterPro" id="IPR005650">
    <property type="entry name" value="BlaI_family"/>
</dbReference>
<dbReference type="GO" id="GO:0045892">
    <property type="term" value="P:negative regulation of DNA-templated transcription"/>
    <property type="evidence" value="ECO:0007669"/>
    <property type="project" value="InterPro"/>
</dbReference>
<evidence type="ECO:0000313" key="7">
    <source>
        <dbReference type="Proteomes" id="UP000003280"/>
    </source>
</evidence>
<name>E0NIZ1_9FIRM</name>
<protein>
    <submittedName>
        <fullName evidence="6">Transcriptional regulator, BlaI/MecI/CopY family</fullName>
    </submittedName>
</protein>
<keyword evidence="5" id="KW-0175">Coiled coil</keyword>
<dbReference type="InterPro" id="IPR036390">
    <property type="entry name" value="WH_DNA-bd_sf"/>
</dbReference>
<proteinExistence type="inferred from homology"/>
<dbReference type="Proteomes" id="UP000003280">
    <property type="component" value="Unassembled WGS sequence"/>
</dbReference>
<dbReference type="eggNOG" id="COG3682">
    <property type="taxonomic scope" value="Bacteria"/>
</dbReference>
<feature type="coiled-coil region" evidence="5">
    <location>
        <begin position="93"/>
        <end position="120"/>
    </location>
</feature>
<dbReference type="Pfam" id="PF03965">
    <property type="entry name" value="Penicillinase_R"/>
    <property type="match status" value="1"/>
</dbReference>
<gene>
    <name evidence="6" type="ORF">HMPREF9225_0130</name>
</gene>
<organism evidence="6 7">
    <name type="scientific">Peptoniphilus duerdenii ATCC BAA-1640</name>
    <dbReference type="NCBI Taxonomy" id="862517"/>
    <lineage>
        <taxon>Bacteria</taxon>
        <taxon>Bacillati</taxon>
        <taxon>Bacillota</taxon>
        <taxon>Tissierellia</taxon>
        <taxon>Tissierellales</taxon>
        <taxon>Peptoniphilaceae</taxon>
        <taxon>Peptoniphilus</taxon>
    </lineage>
</organism>
<keyword evidence="4" id="KW-0804">Transcription</keyword>
<reference evidence="6 7" key="1">
    <citation type="submission" date="2010-07" db="EMBL/GenBank/DDBJ databases">
        <authorList>
            <person name="Muzny D."/>
            <person name="Qin X."/>
            <person name="Deng J."/>
            <person name="Jiang H."/>
            <person name="Liu Y."/>
            <person name="Qu J."/>
            <person name="Song X.-Z."/>
            <person name="Zhang L."/>
            <person name="Thornton R."/>
            <person name="Coyle M."/>
            <person name="Francisco L."/>
            <person name="Jackson L."/>
            <person name="Javaid M."/>
            <person name="Korchina V."/>
            <person name="Kovar C."/>
            <person name="Mata R."/>
            <person name="Mathew T."/>
            <person name="Ngo R."/>
            <person name="Nguyen L."/>
            <person name="Nguyen N."/>
            <person name="Okwuonu G."/>
            <person name="Ongeri F."/>
            <person name="Pham C."/>
            <person name="Simmons D."/>
            <person name="Wilczek-Boney K."/>
            <person name="Hale W."/>
            <person name="Jakkamsetti A."/>
            <person name="Pham P."/>
            <person name="Ruth R."/>
            <person name="San Lucas F."/>
            <person name="Warren J."/>
            <person name="Zhang J."/>
            <person name="Zhao Z."/>
            <person name="Zhou C."/>
            <person name="Zhu D."/>
            <person name="Lee S."/>
            <person name="Bess C."/>
            <person name="Blankenburg K."/>
            <person name="Forbes L."/>
            <person name="Fu Q."/>
            <person name="Gubbala S."/>
            <person name="Hirani K."/>
            <person name="Jayaseelan J.C."/>
            <person name="Lara F."/>
            <person name="Munidasa M."/>
            <person name="Palculict T."/>
            <person name="Patil S."/>
            <person name="Pu L.-L."/>
            <person name="Saada N."/>
            <person name="Tang L."/>
            <person name="Weissenberger G."/>
            <person name="Zhu Y."/>
            <person name="Hemphill L."/>
            <person name="Shang Y."/>
            <person name="Youmans B."/>
            <person name="Ayvaz T."/>
            <person name="Ross M."/>
            <person name="Santibanez J."/>
            <person name="Aqrawi P."/>
            <person name="Gross S."/>
            <person name="Joshi V."/>
            <person name="Fowler G."/>
            <person name="Nazareth L."/>
            <person name="Reid J."/>
            <person name="Worley K."/>
            <person name="Petrosino J."/>
            <person name="Highlander S."/>
            <person name="Gibbs R."/>
        </authorList>
    </citation>
    <scope>NUCLEOTIDE SEQUENCE [LARGE SCALE GENOMIC DNA]</scope>
    <source>
        <strain evidence="6 7">ATCC BAA-1640</strain>
    </source>
</reference>
<keyword evidence="3" id="KW-0238">DNA-binding</keyword>
<dbReference type="GO" id="GO:0003677">
    <property type="term" value="F:DNA binding"/>
    <property type="evidence" value="ECO:0007669"/>
    <property type="project" value="UniProtKB-KW"/>
</dbReference>
<evidence type="ECO:0000256" key="3">
    <source>
        <dbReference type="ARBA" id="ARBA00023125"/>
    </source>
</evidence>
<dbReference type="HOGENOM" id="CLU_119090_2_0_9"/>
<dbReference type="EMBL" id="AEEH01000013">
    <property type="protein sequence ID" value="EFM26243.1"/>
    <property type="molecule type" value="Genomic_DNA"/>
</dbReference>
<dbReference type="Gene3D" id="1.10.10.10">
    <property type="entry name" value="Winged helix-like DNA-binding domain superfamily/Winged helix DNA-binding domain"/>
    <property type="match status" value="1"/>
</dbReference>
<dbReference type="STRING" id="862517.HMPREF9225_0130"/>
<dbReference type="Gene3D" id="1.10.4040.10">
    <property type="entry name" value="Penicillinase repressor domain"/>
    <property type="match status" value="1"/>
</dbReference>
<dbReference type="SUPFAM" id="SSF46785">
    <property type="entry name" value="Winged helix' DNA-binding domain"/>
    <property type="match status" value="1"/>
</dbReference>
<evidence type="ECO:0000256" key="2">
    <source>
        <dbReference type="ARBA" id="ARBA00023015"/>
    </source>
</evidence>
<dbReference type="RefSeq" id="WP_008900966.1">
    <property type="nucleotide sequence ID" value="NZ_GL397071.1"/>
</dbReference>
<dbReference type="PIRSF" id="PIRSF019455">
    <property type="entry name" value="CopR_AtkY"/>
    <property type="match status" value="1"/>
</dbReference>
<evidence type="ECO:0000256" key="4">
    <source>
        <dbReference type="ARBA" id="ARBA00023163"/>
    </source>
</evidence>
<evidence type="ECO:0000313" key="6">
    <source>
        <dbReference type="EMBL" id="EFM26243.1"/>
    </source>
</evidence>
<dbReference type="InterPro" id="IPR036388">
    <property type="entry name" value="WH-like_DNA-bd_sf"/>
</dbReference>
<keyword evidence="2" id="KW-0805">Transcription regulation</keyword>
<sequence>MNFEKLSQAEENLGELIWDNEPIKSSSLVDLCKEKYSWSKSTTYTLLRRIEKKGVFENKNSLVRSKMSREDYETRISNDFIEENYGGSLPKFLAAFTRKNRLTEEEIAQLEELIENHKEE</sequence>
<comment type="similarity">
    <text evidence="1">Belongs to the BlaI transcriptional regulatory family.</text>
</comment>